<organism evidence="1 2">
    <name type="scientific">Haemophilus influenzae</name>
    <dbReference type="NCBI Taxonomy" id="727"/>
    <lineage>
        <taxon>Bacteria</taxon>
        <taxon>Pseudomonadati</taxon>
        <taxon>Pseudomonadota</taxon>
        <taxon>Gammaproteobacteria</taxon>
        <taxon>Pasteurellales</taxon>
        <taxon>Pasteurellaceae</taxon>
        <taxon>Haemophilus</taxon>
    </lineage>
</organism>
<dbReference type="EMBL" id="JMQP01000002">
    <property type="protein sequence ID" value="KIS35796.1"/>
    <property type="molecule type" value="Genomic_DNA"/>
</dbReference>
<dbReference type="Proteomes" id="UP000050700">
    <property type="component" value="Unassembled WGS sequence"/>
</dbReference>
<dbReference type="AlphaFoldDB" id="A0A158SY52"/>
<comment type="caution">
    <text evidence="1">The sequence shown here is derived from an EMBL/GenBank/DDBJ whole genome shotgun (WGS) entry which is preliminary data.</text>
</comment>
<gene>
    <name evidence="1" type="ORF">NTHI1209_01408</name>
</gene>
<name>A0A158SY52_HAEIF</name>
<sequence length="36" mass="4080">MFIRLISNIQKLGILLTALVIAPILRAELVRQSLVY</sequence>
<protein>
    <submittedName>
        <fullName evidence="1">Uncharacterized protein</fullName>
    </submittedName>
</protein>
<reference evidence="1 2" key="1">
    <citation type="submission" date="2014-05" db="EMBL/GenBank/DDBJ databases">
        <title>Methylome analysis of the phasevarions of Haemophilus influenzae.</title>
        <authorList>
            <person name="Atack J.M."/>
            <person name="Fox K.L."/>
            <person name="Power P.M."/>
            <person name="Clark T."/>
            <person name="Jurcisek J."/>
            <person name="Korlach J."/>
            <person name="Bakaletz L.O."/>
            <person name="Jennings M.P."/>
        </authorList>
    </citation>
    <scope>NUCLEOTIDE SEQUENCE [LARGE SCALE GENOMIC DNA]</scope>
    <source>
        <strain evidence="1 2">1209</strain>
    </source>
</reference>
<evidence type="ECO:0000313" key="2">
    <source>
        <dbReference type="Proteomes" id="UP000050700"/>
    </source>
</evidence>
<dbReference type="PATRIC" id="fig|727.582.peg.1291"/>
<evidence type="ECO:0000313" key="1">
    <source>
        <dbReference type="EMBL" id="KIS35796.1"/>
    </source>
</evidence>
<accession>A0A158SY52</accession>
<proteinExistence type="predicted"/>